<dbReference type="Pfam" id="PF00106">
    <property type="entry name" value="adh_short"/>
    <property type="match status" value="1"/>
</dbReference>
<dbReference type="PANTHER" id="PTHR43544:SF36">
    <property type="entry name" value="CHAIN OXIDOREDUCTASE (CSGA), PUTATIVE (AFU_ORTHOLOGUE AFUA_4G00910)-RELATED"/>
    <property type="match status" value="1"/>
</dbReference>
<dbReference type="InterPro" id="IPR002347">
    <property type="entry name" value="SDR_fam"/>
</dbReference>
<gene>
    <name evidence="2" type="ORF">PRZ48_012222</name>
</gene>
<dbReference type="EMBL" id="JAXOVC010000010">
    <property type="protein sequence ID" value="KAK4496242.1"/>
    <property type="molecule type" value="Genomic_DNA"/>
</dbReference>
<dbReference type="SUPFAM" id="SSF51735">
    <property type="entry name" value="NAD(P)-binding Rossmann-fold domains"/>
    <property type="match status" value="1"/>
</dbReference>
<dbReference type="Gene3D" id="3.40.50.720">
    <property type="entry name" value="NAD(P)-binding Rossmann-like Domain"/>
    <property type="match status" value="1"/>
</dbReference>
<evidence type="ECO:0000313" key="3">
    <source>
        <dbReference type="Proteomes" id="UP001305779"/>
    </source>
</evidence>
<dbReference type="PRINTS" id="PR00081">
    <property type="entry name" value="GDHRDH"/>
</dbReference>
<sequence length="245" mass="26743">MTSYVITGTSRGIGLELVKQLLEKPPSSVAKIFAITRNTNSPGLSVLVCAHPDRLVNIVAEVQREDSVKKAAAEVESRLGVSGVDVLINNAGTLSHDSPQVEDVSSDLLREVFDVNVVAVNQVSAAFLPLLQKGKKKQVFNLLRNWPPSPVNAYRISKAGLNMLTALYAHEKAAEGFTFVLISPGWLMTDLGSSWADLEVEVGTKEVVRITEQVTPEQNGQFLNIHVPGWEDKMPALYDGKQVPW</sequence>
<dbReference type="InterPro" id="IPR051468">
    <property type="entry name" value="Fungal_SecMetab_SDRs"/>
</dbReference>
<comment type="similarity">
    <text evidence="1">Belongs to the short-chain dehydrogenases/reductases (SDR) family.</text>
</comment>
<protein>
    <submittedName>
        <fullName evidence="2">Uncharacterized protein</fullName>
    </submittedName>
</protein>
<evidence type="ECO:0000313" key="2">
    <source>
        <dbReference type="EMBL" id="KAK4496242.1"/>
    </source>
</evidence>
<accession>A0ABR0E485</accession>
<reference evidence="2 3" key="1">
    <citation type="journal article" date="2023" name="G3 (Bethesda)">
        <title>A chromosome-level genome assembly of Zasmidium syzygii isolated from banana leaves.</title>
        <authorList>
            <person name="van Westerhoven A.C."/>
            <person name="Mehrabi R."/>
            <person name="Talebi R."/>
            <person name="Steentjes M.B.F."/>
            <person name="Corcolon B."/>
            <person name="Chong P.A."/>
            <person name="Kema G.H.J."/>
            <person name="Seidl M.F."/>
        </authorList>
    </citation>
    <scope>NUCLEOTIDE SEQUENCE [LARGE SCALE GENOMIC DNA]</scope>
    <source>
        <strain evidence="2 3">P124</strain>
    </source>
</reference>
<evidence type="ECO:0000256" key="1">
    <source>
        <dbReference type="ARBA" id="ARBA00006484"/>
    </source>
</evidence>
<dbReference type="InterPro" id="IPR036291">
    <property type="entry name" value="NAD(P)-bd_dom_sf"/>
</dbReference>
<organism evidence="2 3">
    <name type="scientific">Zasmidium cellare</name>
    <name type="common">Wine cellar mold</name>
    <name type="synonym">Racodium cellare</name>
    <dbReference type="NCBI Taxonomy" id="395010"/>
    <lineage>
        <taxon>Eukaryota</taxon>
        <taxon>Fungi</taxon>
        <taxon>Dikarya</taxon>
        <taxon>Ascomycota</taxon>
        <taxon>Pezizomycotina</taxon>
        <taxon>Dothideomycetes</taxon>
        <taxon>Dothideomycetidae</taxon>
        <taxon>Mycosphaerellales</taxon>
        <taxon>Mycosphaerellaceae</taxon>
        <taxon>Zasmidium</taxon>
    </lineage>
</organism>
<proteinExistence type="inferred from homology"/>
<name>A0ABR0E485_ZASCE</name>
<dbReference type="Proteomes" id="UP001305779">
    <property type="component" value="Unassembled WGS sequence"/>
</dbReference>
<dbReference type="PANTHER" id="PTHR43544">
    <property type="entry name" value="SHORT-CHAIN DEHYDROGENASE/REDUCTASE"/>
    <property type="match status" value="1"/>
</dbReference>
<keyword evidence="3" id="KW-1185">Reference proteome</keyword>
<comment type="caution">
    <text evidence="2">The sequence shown here is derived from an EMBL/GenBank/DDBJ whole genome shotgun (WGS) entry which is preliminary data.</text>
</comment>